<accession>A0A6J4PWQ4</accession>
<evidence type="ECO:0000256" key="3">
    <source>
        <dbReference type="ARBA" id="ARBA00023054"/>
    </source>
</evidence>
<reference evidence="5" key="1">
    <citation type="submission" date="2020-02" db="EMBL/GenBank/DDBJ databases">
        <authorList>
            <person name="Meier V. D."/>
        </authorList>
    </citation>
    <scope>NUCLEOTIDE SEQUENCE</scope>
    <source>
        <strain evidence="5">AVDCRST_MAG35</strain>
    </source>
</reference>
<evidence type="ECO:0000313" key="5">
    <source>
        <dbReference type="EMBL" id="CAA9423969.1"/>
    </source>
</evidence>
<evidence type="ECO:0000256" key="1">
    <source>
        <dbReference type="ARBA" id="ARBA00003416"/>
    </source>
</evidence>
<dbReference type="Pfam" id="PF02646">
    <property type="entry name" value="RmuC"/>
    <property type="match status" value="1"/>
</dbReference>
<dbReference type="GO" id="GO:0006310">
    <property type="term" value="P:DNA recombination"/>
    <property type="evidence" value="ECO:0007669"/>
    <property type="project" value="UniProtKB-KW"/>
</dbReference>
<protein>
    <submittedName>
        <fullName evidence="5">DNA recombination protein RmuC</fullName>
    </submittedName>
</protein>
<keyword evidence="4" id="KW-0233">DNA recombination</keyword>
<dbReference type="InterPro" id="IPR003798">
    <property type="entry name" value="DNA_recombination_RmuC"/>
</dbReference>
<dbReference type="PANTHER" id="PTHR30563">
    <property type="entry name" value="DNA RECOMBINATION PROTEIN RMUC"/>
    <property type="match status" value="1"/>
</dbReference>
<comment type="similarity">
    <text evidence="2">Belongs to the RmuC family.</text>
</comment>
<dbReference type="PANTHER" id="PTHR30563:SF0">
    <property type="entry name" value="DNA RECOMBINATION PROTEIN RMUC"/>
    <property type="match status" value="1"/>
</dbReference>
<organism evidence="5">
    <name type="scientific">uncultured Quadrisphaera sp</name>
    <dbReference type="NCBI Taxonomy" id="904978"/>
    <lineage>
        <taxon>Bacteria</taxon>
        <taxon>Bacillati</taxon>
        <taxon>Actinomycetota</taxon>
        <taxon>Actinomycetes</taxon>
        <taxon>Kineosporiales</taxon>
        <taxon>Kineosporiaceae</taxon>
        <taxon>Quadrisphaera</taxon>
        <taxon>environmental samples</taxon>
    </lineage>
</organism>
<comment type="function">
    <text evidence="1">Involved in DNA recombination.</text>
</comment>
<gene>
    <name evidence="5" type="ORF">AVDCRST_MAG35-2172</name>
</gene>
<evidence type="ECO:0000256" key="2">
    <source>
        <dbReference type="ARBA" id="ARBA00009840"/>
    </source>
</evidence>
<dbReference type="EMBL" id="CADCUY010000457">
    <property type="protein sequence ID" value="CAA9423969.1"/>
    <property type="molecule type" value="Genomic_DNA"/>
</dbReference>
<proteinExistence type="inferred from homology"/>
<name>A0A6J4PWQ4_9ACTN</name>
<sequence length="402" mass="42657">MSVVGANLPGMSGLSAATLLVLLVALGLALAVGALAGHALATSRARIGAARLEAERDLLAERLEQHETQEEAGLELAAAIAPVTSSMARLERHVGELERERVEQYGRLGAQLASVQRSGDALRDQTAALAGALRSPNVRGAWGEVQLRRVVEHAGMLERVDFDTQASGVNRDGDAVRPDAVVHLPGGKHVVVDAKAPLAAFLHASAAPGGMYGAGHAERVAEAAREHARALRGHVDALAAKKYWTAFDPTPEIVVCFVPGESFLAAACEADPALLEHAMGRRVVLATPTTLLALLRTVAITWQQAALADGARELFELGRELYARLGTLGEHTGKLGRTLGRAVDDYNKMVGALETRVLVSARRMAQLDLTDTAIDVVEPLEQLPRPLTSPELLDLEQLPALR</sequence>
<evidence type="ECO:0000256" key="4">
    <source>
        <dbReference type="ARBA" id="ARBA00023172"/>
    </source>
</evidence>
<keyword evidence="3" id="KW-0175">Coiled coil</keyword>
<dbReference type="AlphaFoldDB" id="A0A6J4PWQ4"/>